<dbReference type="EMBL" id="GL385396">
    <property type="protein sequence ID" value="EJT79700.1"/>
    <property type="molecule type" value="Genomic_DNA"/>
</dbReference>
<dbReference type="RefSeq" id="XP_009220845.1">
    <property type="nucleotide sequence ID" value="XM_009222581.1"/>
</dbReference>
<evidence type="ECO:0000256" key="1">
    <source>
        <dbReference type="SAM" id="SignalP"/>
    </source>
</evidence>
<dbReference type="OrthoDB" id="5006988at2759"/>
<feature type="chain" id="PRO_5015094423" description="Secreted protein" evidence="1">
    <location>
        <begin position="18"/>
        <end position="230"/>
    </location>
</feature>
<dbReference type="GeneID" id="20345242"/>
<reference evidence="2" key="3">
    <citation type="submission" date="2010-09" db="EMBL/GenBank/DDBJ databases">
        <title>Annotation of Gaeumannomyces graminis var. tritici R3-111a-1.</title>
        <authorList>
            <consortium name="The Broad Institute Genome Sequencing Platform"/>
            <person name="Ma L.-J."/>
            <person name="Dead R."/>
            <person name="Young S.K."/>
            <person name="Zeng Q."/>
            <person name="Gargeya S."/>
            <person name="Fitzgerald M."/>
            <person name="Haas B."/>
            <person name="Abouelleil A."/>
            <person name="Alvarado L."/>
            <person name="Arachchi H.M."/>
            <person name="Berlin A."/>
            <person name="Brown A."/>
            <person name="Chapman S.B."/>
            <person name="Chen Z."/>
            <person name="Dunbar C."/>
            <person name="Freedman E."/>
            <person name="Gearin G."/>
            <person name="Gellesch M."/>
            <person name="Goldberg J."/>
            <person name="Griggs A."/>
            <person name="Gujja S."/>
            <person name="Heiman D."/>
            <person name="Howarth C."/>
            <person name="Larson L."/>
            <person name="Lui A."/>
            <person name="MacDonald P.J.P."/>
            <person name="Mehta T."/>
            <person name="Montmayeur A."/>
            <person name="Murphy C."/>
            <person name="Neiman D."/>
            <person name="Pearson M."/>
            <person name="Priest M."/>
            <person name="Roberts A."/>
            <person name="Saif S."/>
            <person name="Shea T."/>
            <person name="Shenoy N."/>
            <person name="Sisk P."/>
            <person name="Stolte C."/>
            <person name="Sykes S."/>
            <person name="Yandava C."/>
            <person name="Wortman J."/>
            <person name="Nusbaum C."/>
            <person name="Birren B."/>
        </authorList>
    </citation>
    <scope>NUCLEOTIDE SEQUENCE</scope>
    <source>
        <strain evidence="2">R3-111a-1</strain>
    </source>
</reference>
<evidence type="ECO:0000313" key="3">
    <source>
        <dbReference type="EnsemblFungi" id="EJT79700"/>
    </source>
</evidence>
<evidence type="ECO:0000313" key="2">
    <source>
        <dbReference type="EMBL" id="EJT79700.1"/>
    </source>
</evidence>
<dbReference type="Proteomes" id="UP000006039">
    <property type="component" value="Unassembled WGS sequence"/>
</dbReference>
<dbReference type="AlphaFoldDB" id="J3NU33"/>
<keyword evidence="4" id="KW-1185">Reference proteome</keyword>
<reference evidence="4" key="1">
    <citation type="submission" date="2010-07" db="EMBL/GenBank/DDBJ databases">
        <title>The genome sequence of Gaeumannomyces graminis var. tritici strain R3-111a-1.</title>
        <authorList>
            <consortium name="The Broad Institute Genome Sequencing Platform"/>
            <person name="Ma L.-J."/>
            <person name="Dead R."/>
            <person name="Young S."/>
            <person name="Zeng Q."/>
            <person name="Koehrsen M."/>
            <person name="Alvarado L."/>
            <person name="Berlin A."/>
            <person name="Chapman S.B."/>
            <person name="Chen Z."/>
            <person name="Freedman E."/>
            <person name="Gellesch M."/>
            <person name="Goldberg J."/>
            <person name="Griggs A."/>
            <person name="Gujja S."/>
            <person name="Heilman E.R."/>
            <person name="Heiman D."/>
            <person name="Hepburn T."/>
            <person name="Howarth C."/>
            <person name="Jen D."/>
            <person name="Larson L."/>
            <person name="Mehta T."/>
            <person name="Neiman D."/>
            <person name="Pearson M."/>
            <person name="Roberts A."/>
            <person name="Saif S."/>
            <person name="Shea T."/>
            <person name="Shenoy N."/>
            <person name="Sisk P."/>
            <person name="Stolte C."/>
            <person name="Sykes S."/>
            <person name="Walk T."/>
            <person name="White J."/>
            <person name="Yandava C."/>
            <person name="Haas B."/>
            <person name="Nusbaum C."/>
            <person name="Birren B."/>
        </authorList>
    </citation>
    <scope>NUCLEOTIDE SEQUENCE [LARGE SCALE GENOMIC DNA]</scope>
    <source>
        <strain evidence="4">R3-111a-1</strain>
    </source>
</reference>
<reference evidence="3" key="4">
    <citation type="journal article" date="2015" name="G3 (Bethesda)">
        <title>Genome sequences of three phytopathogenic species of the Magnaporthaceae family of fungi.</title>
        <authorList>
            <person name="Okagaki L.H."/>
            <person name="Nunes C.C."/>
            <person name="Sailsbery J."/>
            <person name="Clay B."/>
            <person name="Brown D."/>
            <person name="John T."/>
            <person name="Oh Y."/>
            <person name="Young N."/>
            <person name="Fitzgerald M."/>
            <person name="Haas B.J."/>
            <person name="Zeng Q."/>
            <person name="Young S."/>
            <person name="Adiconis X."/>
            <person name="Fan L."/>
            <person name="Levin J.Z."/>
            <person name="Mitchell T.K."/>
            <person name="Okubara P.A."/>
            <person name="Farman M.L."/>
            <person name="Kohn L.M."/>
            <person name="Birren B."/>
            <person name="Ma L.-J."/>
            <person name="Dean R.A."/>
        </authorList>
    </citation>
    <scope>NUCLEOTIDE SEQUENCE</scope>
    <source>
        <strain evidence="3">R3-111a-1</strain>
    </source>
</reference>
<reference evidence="3" key="5">
    <citation type="submission" date="2018-04" db="UniProtKB">
        <authorList>
            <consortium name="EnsemblFungi"/>
        </authorList>
    </citation>
    <scope>IDENTIFICATION</scope>
    <source>
        <strain evidence="3">R3-111a-1</strain>
    </source>
</reference>
<protein>
    <recommendedName>
        <fullName evidence="5">Secreted protein</fullName>
    </recommendedName>
</protein>
<dbReference type="STRING" id="644352.J3NU33"/>
<feature type="signal peptide" evidence="1">
    <location>
        <begin position="1"/>
        <end position="17"/>
    </location>
</feature>
<accession>J3NU33</accession>
<gene>
    <name evidence="3" type="primary">20345242</name>
    <name evidence="2" type="ORF">GGTG_04784</name>
</gene>
<evidence type="ECO:0008006" key="5">
    <source>
        <dbReference type="Google" id="ProtNLM"/>
    </source>
</evidence>
<dbReference type="eggNOG" id="ENOG502RNC7">
    <property type="taxonomic scope" value="Eukaryota"/>
</dbReference>
<proteinExistence type="predicted"/>
<reference evidence="2" key="2">
    <citation type="submission" date="2010-07" db="EMBL/GenBank/DDBJ databases">
        <authorList>
            <consortium name="The Broad Institute Genome Sequencing Platform"/>
            <consortium name="Broad Institute Genome Sequencing Center for Infectious Disease"/>
            <person name="Ma L.-J."/>
            <person name="Dead R."/>
            <person name="Young S."/>
            <person name="Zeng Q."/>
            <person name="Koehrsen M."/>
            <person name="Alvarado L."/>
            <person name="Berlin A."/>
            <person name="Chapman S.B."/>
            <person name="Chen Z."/>
            <person name="Freedman E."/>
            <person name="Gellesch M."/>
            <person name="Goldberg J."/>
            <person name="Griggs A."/>
            <person name="Gujja S."/>
            <person name="Heilman E.R."/>
            <person name="Heiman D."/>
            <person name="Hepburn T."/>
            <person name="Howarth C."/>
            <person name="Jen D."/>
            <person name="Larson L."/>
            <person name="Mehta T."/>
            <person name="Neiman D."/>
            <person name="Pearson M."/>
            <person name="Roberts A."/>
            <person name="Saif S."/>
            <person name="Shea T."/>
            <person name="Shenoy N."/>
            <person name="Sisk P."/>
            <person name="Stolte C."/>
            <person name="Sykes S."/>
            <person name="Walk T."/>
            <person name="White J."/>
            <person name="Yandava C."/>
            <person name="Haas B."/>
            <person name="Nusbaum C."/>
            <person name="Birren B."/>
        </authorList>
    </citation>
    <scope>NUCLEOTIDE SEQUENCE</scope>
    <source>
        <strain evidence="2">R3-111a-1</strain>
    </source>
</reference>
<sequence>MRLTSVLVSALIGLAAGQNPVTFQTQGTVDGGFAIPEDVAPGIYKVFIDTAGVAHHEKIGEPGAGAAPASRIAETAAAAAVRDGDNAQLTLEPRLAASAKLGKRQDVFWQYKCPDGKDRDHTLNHTDLTDAIDDLKNQCGDDLKVPSGWHIYATRGKVAAFFCNFQGLTNNCNRNTVETKRKDIIRECGDDWVAGWADWIMYIPGHSWSSLFSYGYHSIGDSKNFCGRDH</sequence>
<keyword evidence="1" id="KW-0732">Signal</keyword>
<organism evidence="2">
    <name type="scientific">Gaeumannomyces tritici (strain R3-111a-1)</name>
    <name type="common">Wheat and barley take-all root rot fungus</name>
    <name type="synonym">Gaeumannomyces graminis var. tritici</name>
    <dbReference type="NCBI Taxonomy" id="644352"/>
    <lineage>
        <taxon>Eukaryota</taxon>
        <taxon>Fungi</taxon>
        <taxon>Dikarya</taxon>
        <taxon>Ascomycota</taxon>
        <taxon>Pezizomycotina</taxon>
        <taxon>Sordariomycetes</taxon>
        <taxon>Sordariomycetidae</taxon>
        <taxon>Magnaporthales</taxon>
        <taxon>Magnaporthaceae</taxon>
        <taxon>Gaeumannomyces</taxon>
    </lineage>
</organism>
<evidence type="ECO:0000313" key="4">
    <source>
        <dbReference type="Proteomes" id="UP000006039"/>
    </source>
</evidence>
<dbReference type="VEuPathDB" id="FungiDB:GGTG_04784"/>
<dbReference type="HOGENOM" id="CLU_103046_0_0_1"/>
<name>J3NU33_GAET3</name>
<dbReference type="EnsemblFungi" id="EJT79700">
    <property type="protein sequence ID" value="EJT79700"/>
    <property type="gene ID" value="GGTG_04784"/>
</dbReference>